<dbReference type="GO" id="GO:0000155">
    <property type="term" value="F:phosphorelay sensor kinase activity"/>
    <property type="evidence" value="ECO:0007669"/>
    <property type="project" value="InterPro"/>
</dbReference>
<evidence type="ECO:0000256" key="14">
    <source>
        <dbReference type="SAM" id="Phobius"/>
    </source>
</evidence>
<comment type="catalytic activity">
    <reaction evidence="1">
        <text>ATP + protein L-histidine = ADP + protein N-phospho-L-histidine.</text>
        <dbReference type="EC" id="2.7.13.3"/>
    </reaction>
</comment>
<keyword evidence="6" id="KW-0808">Transferase</keyword>
<dbReference type="GO" id="GO:0005524">
    <property type="term" value="F:ATP binding"/>
    <property type="evidence" value="ECO:0007669"/>
    <property type="project" value="UniProtKB-KW"/>
</dbReference>
<evidence type="ECO:0000256" key="3">
    <source>
        <dbReference type="ARBA" id="ARBA00012438"/>
    </source>
</evidence>
<keyword evidence="8" id="KW-0547">Nucleotide-binding</keyword>
<dbReference type="Gene3D" id="6.10.340.10">
    <property type="match status" value="1"/>
</dbReference>
<dbReference type="RefSeq" id="WP_109747185.1">
    <property type="nucleotide sequence ID" value="NZ_JANKBI010000010.1"/>
</dbReference>
<dbReference type="InterPro" id="IPR050398">
    <property type="entry name" value="HssS/ArlS-like"/>
</dbReference>
<dbReference type="Gene3D" id="3.30.565.10">
    <property type="entry name" value="Histidine kinase-like ATPase, C-terminal domain"/>
    <property type="match status" value="1"/>
</dbReference>
<dbReference type="SUPFAM" id="SSF55874">
    <property type="entry name" value="ATPase domain of HSP90 chaperone/DNA topoisomerase II/histidine kinase"/>
    <property type="match status" value="1"/>
</dbReference>
<evidence type="ECO:0000256" key="8">
    <source>
        <dbReference type="ARBA" id="ARBA00022741"/>
    </source>
</evidence>
<dbReference type="CDD" id="cd00082">
    <property type="entry name" value="HisKA"/>
    <property type="match status" value="1"/>
</dbReference>
<keyword evidence="17" id="KW-1185">Reference proteome</keyword>
<dbReference type="InterPro" id="IPR003661">
    <property type="entry name" value="HisK_dim/P_dom"/>
</dbReference>
<dbReference type="CDD" id="cd00075">
    <property type="entry name" value="HATPase"/>
    <property type="match status" value="1"/>
</dbReference>
<keyword evidence="5" id="KW-0597">Phosphoprotein</keyword>
<evidence type="ECO:0000256" key="12">
    <source>
        <dbReference type="ARBA" id="ARBA00023012"/>
    </source>
</evidence>
<dbReference type="SUPFAM" id="SSF47384">
    <property type="entry name" value="Homodimeric domain of signal transducing histidine kinase"/>
    <property type="match status" value="1"/>
</dbReference>
<dbReference type="PROSITE" id="PS50109">
    <property type="entry name" value="HIS_KIN"/>
    <property type="match status" value="1"/>
</dbReference>
<dbReference type="Proteomes" id="UP000245412">
    <property type="component" value="Unassembled WGS sequence"/>
</dbReference>
<evidence type="ECO:0000256" key="10">
    <source>
        <dbReference type="ARBA" id="ARBA00022840"/>
    </source>
</evidence>
<gene>
    <name evidence="16" type="ORF">C7383_10932</name>
</gene>
<feature type="transmembrane region" description="Helical" evidence="14">
    <location>
        <begin position="123"/>
        <end position="145"/>
    </location>
</feature>
<keyword evidence="7 14" id="KW-0812">Transmembrane</keyword>
<dbReference type="AlphaFoldDB" id="A0AB73T216"/>
<dbReference type="SMART" id="SM00388">
    <property type="entry name" value="HisKA"/>
    <property type="match status" value="1"/>
</dbReference>
<dbReference type="Pfam" id="PF00512">
    <property type="entry name" value="HisKA"/>
    <property type="match status" value="1"/>
</dbReference>
<protein>
    <recommendedName>
        <fullName evidence="3">histidine kinase</fullName>
        <ecNumber evidence="3">2.7.13.3</ecNumber>
    </recommendedName>
</protein>
<evidence type="ECO:0000256" key="13">
    <source>
        <dbReference type="ARBA" id="ARBA00023136"/>
    </source>
</evidence>
<feature type="domain" description="Histidine kinase" evidence="15">
    <location>
        <begin position="214"/>
        <end position="424"/>
    </location>
</feature>
<evidence type="ECO:0000256" key="9">
    <source>
        <dbReference type="ARBA" id="ARBA00022777"/>
    </source>
</evidence>
<dbReference type="InterPro" id="IPR036890">
    <property type="entry name" value="HATPase_C_sf"/>
</dbReference>
<dbReference type="Gene3D" id="1.10.287.130">
    <property type="match status" value="1"/>
</dbReference>
<evidence type="ECO:0000256" key="7">
    <source>
        <dbReference type="ARBA" id="ARBA00022692"/>
    </source>
</evidence>
<keyword evidence="9 16" id="KW-0418">Kinase</keyword>
<dbReference type="InterPro" id="IPR003594">
    <property type="entry name" value="HATPase_dom"/>
</dbReference>
<proteinExistence type="predicted"/>
<evidence type="ECO:0000256" key="6">
    <source>
        <dbReference type="ARBA" id="ARBA00022679"/>
    </source>
</evidence>
<dbReference type="EMBL" id="QGGY01000009">
    <property type="protein sequence ID" value="PWJ74296.1"/>
    <property type="molecule type" value="Genomic_DNA"/>
</dbReference>
<accession>A0AB73T216</accession>
<dbReference type="Pfam" id="PF02518">
    <property type="entry name" value="HATPase_c"/>
    <property type="match status" value="1"/>
</dbReference>
<dbReference type="SMART" id="SM00387">
    <property type="entry name" value="HATPase_c"/>
    <property type="match status" value="1"/>
</dbReference>
<evidence type="ECO:0000256" key="2">
    <source>
        <dbReference type="ARBA" id="ARBA00004651"/>
    </source>
</evidence>
<dbReference type="PRINTS" id="PR00344">
    <property type="entry name" value="BCTRLSENSOR"/>
</dbReference>
<evidence type="ECO:0000256" key="1">
    <source>
        <dbReference type="ARBA" id="ARBA00000085"/>
    </source>
</evidence>
<comment type="subcellular location">
    <subcellularLocation>
        <location evidence="2">Cell membrane</location>
        <topology evidence="2">Multi-pass membrane protein</topology>
    </subcellularLocation>
</comment>
<evidence type="ECO:0000256" key="11">
    <source>
        <dbReference type="ARBA" id="ARBA00022989"/>
    </source>
</evidence>
<evidence type="ECO:0000256" key="4">
    <source>
        <dbReference type="ARBA" id="ARBA00022475"/>
    </source>
</evidence>
<evidence type="ECO:0000256" key="5">
    <source>
        <dbReference type="ARBA" id="ARBA00022553"/>
    </source>
</evidence>
<feature type="transmembrane region" description="Helical" evidence="14">
    <location>
        <begin position="7"/>
        <end position="26"/>
    </location>
</feature>
<keyword evidence="11 14" id="KW-1133">Transmembrane helix</keyword>
<dbReference type="EC" id="2.7.13.3" evidence="3"/>
<dbReference type="InterPro" id="IPR004358">
    <property type="entry name" value="Sig_transdc_His_kin-like_C"/>
</dbReference>
<comment type="caution">
    <text evidence="16">The sequence shown here is derived from an EMBL/GenBank/DDBJ whole genome shotgun (WGS) entry which is preliminary data.</text>
</comment>
<dbReference type="GO" id="GO:0005886">
    <property type="term" value="C:plasma membrane"/>
    <property type="evidence" value="ECO:0007669"/>
    <property type="project" value="UniProtKB-SubCell"/>
</dbReference>
<organism evidence="16 17">
    <name type="scientific">Murimonas intestini</name>
    <dbReference type="NCBI Taxonomy" id="1337051"/>
    <lineage>
        <taxon>Bacteria</taxon>
        <taxon>Bacillati</taxon>
        <taxon>Bacillota</taxon>
        <taxon>Clostridia</taxon>
        <taxon>Lachnospirales</taxon>
        <taxon>Lachnospiraceae</taxon>
        <taxon>Murimonas</taxon>
    </lineage>
</organism>
<keyword evidence="13 14" id="KW-0472">Membrane</keyword>
<reference evidence="16 17" key="1">
    <citation type="submission" date="2018-05" db="EMBL/GenBank/DDBJ databases">
        <authorList>
            <person name="Goeker M."/>
            <person name="Huntemann M."/>
            <person name="Clum A."/>
            <person name="Pillay M."/>
            <person name="Palaniappan K."/>
            <person name="Varghese N."/>
            <person name="Mikhailova N."/>
            <person name="Stamatis D."/>
            <person name="Reddy T."/>
            <person name="Daum C."/>
            <person name="Shapiro N."/>
            <person name="Ivanova N."/>
            <person name="Kyrpides N."/>
            <person name="Woyke T."/>
        </authorList>
    </citation>
    <scope>NUCLEOTIDE SEQUENCE [LARGE SCALE GENOMIC DNA]</scope>
    <source>
        <strain evidence="16 17">DSM 26524</strain>
    </source>
</reference>
<evidence type="ECO:0000313" key="16">
    <source>
        <dbReference type="EMBL" id="PWJ74296.1"/>
    </source>
</evidence>
<dbReference type="InterPro" id="IPR036097">
    <property type="entry name" value="HisK_dim/P_sf"/>
</dbReference>
<keyword evidence="10" id="KW-0067">ATP-binding</keyword>
<dbReference type="PANTHER" id="PTHR45528">
    <property type="entry name" value="SENSOR HISTIDINE KINASE CPXA"/>
    <property type="match status" value="1"/>
</dbReference>
<keyword evidence="12" id="KW-0902">Two-component regulatory system</keyword>
<evidence type="ECO:0000313" key="17">
    <source>
        <dbReference type="Proteomes" id="UP000245412"/>
    </source>
</evidence>
<name>A0AB73T216_9FIRM</name>
<evidence type="ECO:0000259" key="15">
    <source>
        <dbReference type="PROSITE" id="PS50109"/>
    </source>
</evidence>
<dbReference type="InterPro" id="IPR005467">
    <property type="entry name" value="His_kinase_dom"/>
</dbReference>
<keyword evidence="4" id="KW-1003">Cell membrane</keyword>
<dbReference type="PANTHER" id="PTHR45528:SF1">
    <property type="entry name" value="SENSOR HISTIDINE KINASE CPXA"/>
    <property type="match status" value="1"/>
</dbReference>
<sequence>MRKYNKLIMFSVFMYLAVALIAGYAVRKADTSRDKAYKVEINRIYNSLSGDMSPDRLDLRTFRYVKAVTFLAAEDIESEEKAGDFFAAGNTLKSELHPLFADGFMKGILRFDYQEPGYNIRSLLIIVQVCLGVLELFVMAVLIYLKYQLIRPFQKLTGLQEDIAKGHLTGIVKEEKNKYFGNFMRSLGQMKDALEVSGKRRLELEREKKKMLMSLSHDIKTPLNTIKLYGKALEEELYKDEEQKKTAARQIGVNAARIGQYVEEIMKSSREDILDIHVKNEEFYLAELMRRVLDAQDEKCSIRMLKLQTGDFTDRLLKGDIDRAVEVFDNIFENAFKYGDNRKIEISFYEEDYCQLIRIFNTGMAVSDNEFNHIFESFYRGTNSTGKQGNGLGLYICREIMRKMGGEIFAEKEKNGMAFVLVFR</sequence>